<evidence type="ECO:0000313" key="6">
    <source>
        <dbReference type="EMBL" id="CAB4579704.1"/>
    </source>
</evidence>
<comment type="subcellular location">
    <subcellularLocation>
        <location evidence="1">Mitochondrion matrix</location>
    </subcellularLocation>
</comment>
<name>A0A6J6EYJ2_9ZZZZ</name>
<feature type="domain" description="Amine oxidase" evidence="5">
    <location>
        <begin position="16"/>
        <end position="299"/>
    </location>
</feature>
<evidence type="ECO:0000256" key="4">
    <source>
        <dbReference type="ARBA" id="ARBA00040298"/>
    </source>
</evidence>
<dbReference type="PANTHER" id="PTHR10668">
    <property type="entry name" value="PHYTOENE DEHYDROGENASE"/>
    <property type="match status" value="1"/>
</dbReference>
<evidence type="ECO:0000256" key="1">
    <source>
        <dbReference type="ARBA" id="ARBA00004305"/>
    </source>
</evidence>
<gene>
    <name evidence="6" type="ORF">UFOPK1740_00823</name>
</gene>
<dbReference type="GO" id="GO:0016491">
    <property type="term" value="F:oxidoreductase activity"/>
    <property type="evidence" value="ECO:0007669"/>
    <property type="project" value="InterPro"/>
</dbReference>
<dbReference type="InterPro" id="IPR002937">
    <property type="entry name" value="Amino_oxidase"/>
</dbReference>
<dbReference type="PANTHER" id="PTHR10668:SF103">
    <property type="entry name" value="PYRIDINE NUCLEOTIDE-DISULFIDE OXIDOREDUCTASE DOMAIN-CONTAINING PROTEIN 2"/>
    <property type="match status" value="1"/>
</dbReference>
<proteinExistence type="predicted"/>
<evidence type="ECO:0000259" key="5">
    <source>
        <dbReference type="Pfam" id="PF01593"/>
    </source>
</evidence>
<dbReference type="GO" id="GO:0005829">
    <property type="term" value="C:cytosol"/>
    <property type="evidence" value="ECO:0007669"/>
    <property type="project" value="TreeGrafter"/>
</dbReference>
<dbReference type="Pfam" id="PF01593">
    <property type="entry name" value="Amino_oxidase"/>
    <property type="match status" value="1"/>
</dbReference>
<dbReference type="InterPro" id="IPR036188">
    <property type="entry name" value="FAD/NAD-bd_sf"/>
</dbReference>
<evidence type="ECO:0000256" key="2">
    <source>
        <dbReference type="ARBA" id="ARBA00037217"/>
    </source>
</evidence>
<sequence length="523" mass="57192">MVETFDCVILGGGHNGLTSAAYLAKANKSVLVLEALSETGGAAVSVKPFNGLDANLSRYSYLVSLLPQQIIDELGLKLNLISRTVGSYTPVSQNGKETGLLVERNWGEKTKQSFENVTGSIDEFNIWIDFYTRIEKAAQVIAPTLLEPLISQAELKSKVIAAIDKETYNWLFETPITQTIEELFKNDVVRGVVLTDALIGTFTDGRDEELLGNRCFLYHLIGNGNGEWKVPQGGMGQVSKALNQKALEHGAVIRTNSKVTKVVSDGKTAQVSYLDKEGNLKVVSTKFVLSNMAPDVLNKVLGRASESKTEGCQVKINMLLTRLPKLKSGEDPSLAFRGTLHVNEKLSELDKSFNEAKSGKIPAVLPSEIYCHTLTDDSILSPELKAKGYQTITLFGLNTPASLFDLDHDQKRQKVKELYIKGLNSFFSEKMEDCLAIDTDGKPCIEIKTPLDIEESVFLPRGNIFQRELQWPFAENENEIGKWGVETDIANIFICGAGAKRGGGVSGIPGRNAAQAVLMTGLL</sequence>
<dbReference type="EMBL" id="CAEZTU010000037">
    <property type="protein sequence ID" value="CAB4579704.1"/>
    <property type="molecule type" value="Genomic_DNA"/>
</dbReference>
<dbReference type="AlphaFoldDB" id="A0A6J6EYJ2"/>
<dbReference type="Gene3D" id="3.50.50.60">
    <property type="entry name" value="FAD/NAD(P)-binding domain"/>
    <property type="match status" value="2"/>
</dbReference>
<dbReference type="GO" id="GO:0005759">
    <property type="term" value="C:mitochondrial matrix"/>
    <property type="evidence" value="ECO:0007669"/>
    <property type="project" value="UniProtKB-SubCell"/>
</dbReference>
<protein>
    <recommendedName>
        <fullName evidence="4">Pyridine nucleotide-disulfide oxidoreductase domain-containing protein 2</fullName>
    </recommendedName>
</protein>
<dbReference type="SUPFAM" id="SSF51905">
    <property type="entry name" value="FAD/NAD(P)-binding domain"/>
    <property type="match status" value="1"/>
</dbReference>
<reference evidence="6" key="1">
    <citation type="submission" date="2020-05" db="EMBL/GenBank/DDBJ databases">
        <authorList>
            <person name="Chiriac C."/>
            <person name="Salcher M."/>
            <person name="Ghai R."/>
            <person name="Kavagutti S V."/>
        </authorList>
    </citation>
    <scope>NUCLEOTIDE SEQUENCE</scope>
</reference>
<accession>A0A6J6EYJ2</accession>
<comment type="subunit">
    <text evidence="3">Interacts with COX5B; this interaction may contribute to localize PYROXD2 to the inner face of the inner mitochondrial membrane.</text>
</comment>
<evidence type="ECO:0000256" key="3">
    <source>
        <dbReference type="ARBA" id="ARBA00038825"/>
    </source>
</evidence>
<comment type="function">
    <text evidence="2">Probable oxidoreductase that may play a role as regulator of mitochondrial function.</text>
</comment>
<organism evidence="6">
    <name type="scientific">freshwater metagenome</name>
    <dbReference type="NCBI Taxonomy" id="449393"/>
    <lineage>
        <taxon>unclassified sequences</taxon>
        <taxon>metagenomes</taxon>
        <taxon>ecological metagenomes</taxon>
    </lineage>
</organism>